<name>A0A9D1GQE0_9BACT</name>
<dbReference type="Proteomes" id="UP000886881">
    <property type="component" value="Unassembled WGS sequence"/>
</dbReference>
<reference evidence="2" key="2">
    <citation type="journal article" date="2021" name="PeerJ">
        <title>Extensive microbial diversity within the chicken gut microbiome revealed by metagenomics and culture.</title>
        <authorList>
            <person name="Gilroy R."/>
            <person name="Ravi A."/>
            <person name="Getino M."/>
            <person name="Pursley I."/>
            <person name="Horton D.L."/>
            <person name="Alikhan N.F."/>
            <person name="Baker D."/>
            <person name="Gharbi K."/>
            <person name="Hall N."/>
            <person name="Watson M."/>
            <person name="Adriaenssens E.M."/>
            <person name="Foster-Nyarko E."/>
            <person name="Jarju S."/>
            <person name="Secka A."/>
            <person name="Antonio M."/>
            <person name="Oren A."/>
            <person name="Chaudhuri R.R."/>
            <person name="La Ragione R."/>
            <person name="Hildebrand F."/>
            <person name="Pallen M.J."/>
        </authorList>
    </citation>
    <scope>NUCLEOTIDE SEQUENCE</scope>
    <source>
        <strain evidence="2">ChiHecec2B26-709</strain>
    </source>
</reference>
<evidence type="ECO:0000256" key="1">
    <source>
        <dbReference type="SAM" id="SignalP"/>
    </source>
</evidence>
<dbReference type="AlphaFoldDB" id="A0A9D1GQE0"/>
<comment type="caution">
    <text evidence="2">The sequence shown here is derived from an EMBL/GenBank/DDBJ whole genome shotgun (WGS) entry which is preliminary data.</text>
</comment>
<evidence type="ECO:0000313" key="3">
    <source>
        <dbReference type="Proteomes" id="UP000886881"/>
    </source>
</evidence>
<accession>A0A9D1GQE0</accession>
<dbReference type="EMBL" id="DVLC01000106">
    <property type="protein sequence ID" value="HIT47327.1"/>
    <property type="molecule type" value="Genomic_DNA"/>
</dbReference>
<organism evidence="2 3">
    <name type="scientific">Candidatus Cryptobacteroides merdipullorum</name>
    <dbReference type="NCBI Taxonomy" id="2840771"/>
    <lineage>
        <taxon>Bacteria</taxon>
        <taxon>Pseudomonadati</taxon>
        <taxon>Bacteroidota</taxon>
        <taxon>Bacteroidia</taxon>
        <taxon>Bacteroidales</taxon>
        <taxon>Candidatus Cryptobacteroides</taxon>
    </lineage>
</organism>
<sequence>MNTLKVLLCAALLMVSAAGVRSQTKAESRLYTRTTEKPSLEAFDKFLKRFPNSVYAAEISARKDTLLNISPYGEAEAEAILAGFAPGALYKVFPERKEAVDRIYGVCIAGSGLEETRVRLYALVRGESGWALEYAYEPSVSAFKPGWTKQFADSSSVHEIAGSKCFRLNCLASSPDGREMNYVAFAWTPSGDSFISLAFTGKNVLRPGEDMPYHIEGRIEDNMMINADRPEIRLLVAGINENPCLEQIPAEDYLTDAAIDWWLEQNPDALGSATKLNFNILPENSSLVSRFEAARDKKSSARYSAALFDIRGYSVIVVRQKADGQYVLAWAEPECEDHYRDRLLNSIKFEDANTLEMFYYHGNRHFDYRLNLSSKTVRR</sequence>
<feature type="chain" id="PRO_5039521077" evidence="1">
    <location>
        <begin position="23"/>
        <end position="379"/>
    </location>
</feature>
<protein>
    <submittedName>
        <fullName evidence="2">Uncharacterized protein</fullName>
    </submittedName>
</protein>
<feature type="signal peptide" evidence="1">
    <location>
        <begin position="1"/>
        <end position="22"/>
    </location>
</feature>
<proteinExistence type="predicted"/>
<evidence type="ECO:0000313" key="2">
    <source>
        <dbReference type="EMBL" id="HIT47327.1"/>
    </source>
</evidence>
<gene>
    <name evidence="2" type="ORF">IAC35_05675</name>
</gene>
<reference evidence="2" key="1">
    <citation type="submission" date="2020-10" db="EMBL/GenBank/DDBJ databases">
        <authorList>
            <person name="Gilroy R."/>
        </authorList>
    </citation>
    <scope>NUCLEOTIDE SEQUENCE</scope>
    <source>
        <strain evidence="2">ChiHecec2B26-709</strain>
    </source>
</reference>
<keyword evidence="1" id="KW-0732">Signal</keyword>